<gene>
    <name evidence="1" type="ORF">PHYBOEH_012051</name>
</gene>
<protein>
    <submittedName>
        <fullName evidence="1">Uncharacterized protein</fullName>
    </submittedName>
</protein>
<evidence type="ECO:0000313" key="2">
    <source>
        <dbReference type="Proteomes" id="UP000693981"/>
    </source>
</evidence>
<accession>A0A8T1X2B3</accession>
<evidence type="ECO:0000313" key="1">
    <source>
        <dbReference type="EMBL" id="KAG7397860.1"/>
    </source>
</evidence>
<comment type="caution">
    <text evidence="1">The sequence shown here is derived from an EMBL/GenBank/DDBJ whole genome shotgun (WGS) entry which is preliminary data.</text>
</comment>
<name>A0A8T1X2B3_9STRA</name>
<sequence length="707" mass="78052">MQIAVRKVTQACLSSDNGDLDASGVRVKLLEVAVRPTAQWRRLAFTLLLNSSAASLAALLSVQEDSSIVQTQKLEMNLFKVLREMLSKAVVVSTTSLVKEPTAVNIQHSNHSSDWVELAVGCLELFVKKSNGSYSSDRLRALDEHTLLFLVAEASNRGACGSDLQQKALEIIVATMYAFKVVPGGKAAATERQNPTKDHTVWNCGLPLAVVEQYISTEVLLYHFYNSPVARTQRLICMVLVDLACEQMRRTGSREAINIAGLEQVWHAFLVWENPSLHFRQSLLTPYISTARLAKQLSANCPLVPEKHLNGFLNQFRVLAQVEDYFGPNPTLAKAIVAAKKQDNVNMGDILVSQVSKQLHSNRAVERFCGERWLAELLLYGQDDVFSSYGSQADTVSGAARNQAEVFLVRPAAPVGEDLEETFCYDEGGEVGAVAQAKFWELISPSSALGLRVSFPRVLELFVRRKLQHNSGKLDAATIQEINTCLQVIVEHKESEPTVLVPVILLILDVCQCELSYIDKRKQQRDSSSSSCDPLDATYDRVAWSDSLASRVLNGDVALDKTLLHQLHPAFFIHVLQMLHECTKAHPAIKCRRLCCGVGRSLTSDVAACTAFIVMQILSDNDTAFAKVGGLSALTPLLQACDTRISVFMAKLVGVKIKQADKTQYSIFLRELYVACVEADDESALYNSYLHAQTLLHNFHDNEVGVV</sequence>
<reference evidence="1" key="1">
    <citation type="submission" date="2021-02" db="EMBL/GenBank/DDBJ databases">
        <authorList>
            <person name="Palmer J.M."/>
        </authorList>
    </citation>
    <scope>NUCLEOTIDE SEQUENCE</scope>
    <source>
        <strain evidence="1">SCRP23</strain>
    </source>
</reference>
<dbReference type="EMBL" id="JAGDFL010000098">
    <property type="protein sequence ID" value="KAG7397860.1"/>
    <property type="molecule type" value="Genomic_DNA"/>
</dbReference>
<dbReference type="Proteomes" id="UP000693981">
    <property type="component" value="Unassembled WGS sequence"/>
</dbReference>
<keyword evidence="2" id="KW-1185">Reference proteome</keyword>
<dbReference type="AlphaFoldDB" id="A0A8T1X2B3"/>
<dbReference type="OrthoDB" id="67041at2759"/>
<organism evidence="1 2">
    <name type="scientific">Phytophthora boehmeriae</name>
    <dbReference type="NCBI Taxonomy" id="109152"/>
    <lineage>
        <taxon>Eukaryota</taxon>
        <taxon>Sar</taxon>
        <taxon>Stramenopiles</taxon>
        <taxon>Oomycota</taxon>
        <taxon>Peronosporomycetes</taxon>
        <taxon>Peronosporales</taxon>
        <taxon>Peronosporaceae</taxon>
        <taxon>Phytophthora</taxon>
    </lineage>
</organism>
<proteinExistence type="predicted"/>